<name>A0AAJ0XG49_HALSE</name>
<dbReference type="AlphaFoldDB" id="A0AAJ0XG49"/>
<evidence type="ECO:0000313" key="1">
    <source>
        <dbReference type="EMBL" id="MBK5931724.1"/>
    </source>
</evidence>
<keyword evidence="2" id="KW-1185">Reference proteome</keyword>
<dbReference type="Pfam" id="PF11159">
    <property type="entry name" value="DUF2939"/>
    <property type="match status" value="1"/>
</dbReference>
<organism evidence="1 2">
    <name type="scientific">Halochromatium salexigens</name>
    <name type="common">Chromatium salexigens</name>
    <dbReference type="NCBI Taxonomy" id="49447"/>
    <lineage>
        <taxon>Bacteria</taxon>
        <taxon>Pseudomonadati</taxon>
        <taxon>Pseudomonadota</taxon>
        <taxon>Gammaproteobacteria</taxon>
        <taxon>Chromatiales</taxon>
        <taxon>Chromatiaceae</taxon>
        <taxon>Halochromatium</taxon>
    </lineage>
</organism>
<proteinExistence type="predicted"/>
<reference evidence="1" key="1">
    <citation type="submission" date="2017-05" db="EMBL/GenBank/DDBJ databases">
        <authorList>
            <person name="Imhoff J.F."/>
            <person name="Rahn T."/>
            <person name="Kuenzel S."/>
            <person name="Neulinger S.C."/>
        </authorList>
    </citation>
    <scope>NUCLEOTIDE SEQUENCE</scope>
    <source>
        <strain evidence="1">DSM 4395</strain>
    </source>
</reference>
<protein>
    <recommendedName>
        <fullName evidence="3">DUF2939 domain-containing protein</fullName>
    </recommendedName>
</protein>
<comment type="caution">
    <text evidence="1">The sequence shown here is derived from an EMBL/GenBank/DDBJ whole genome shotgun (WGS) entry which is preliminary data.</text>
</comment>
<evidence type="ECO:0000313" key="2">
    <source>
        <dbReference type="Proteomes" id="UP001296967"/>
    </source>
</evidence>
<dbReference type="RefSeq" id="WP_201246562.1">
    <property type="nucleotide sequence ID" value="NZ_NHSF01000069.1"/>
</dbReference>
<accession>A0AAJ0XG49</accession>
<dbReference type="InterPro" id="IPR021330">
    <property type="entry name" value="DUF2939"/>
</dbReference>
<gene>
    <name evidence="1" type="ORF">CCR82_14635</name>
</gene>
<reference evidence="1" key="2">
    <citation type="journal article" date="2020" name="Microorganisms">
        <title>Osmotic Adaptation and Compatible Solute Biosynthesis of Phototrophic Bacteria as Revealed from Genome Analyses.</title>
        <authorList>
            <person name="Imhoff J.F."/>
            <person name="Rahn T."/>
            <person name="Kunzel S."/>
            <person name="Keller A."/>
            <person name="Neulinger S.C."/>
        </authorList>
    </citation>
    <scope>NUCLEOTIDE SEQUENCE</scope>
    <source>
        <strain evidence="1">DSM 4395</strain>
    </source>
</reference>
<evidence type="ECO:0008006" key="3">
    <source>
        <dbReference type="Google" id="ProtNLM"/>
    </source>
</evidence>
<dbReference type="Proteomes" id="UP001296967">
    <property type="component" value="Unassembled WGS sequence"/>
</dbReference>
<dbReference type="EMBL" id="NHSF01000069">
    <property type="protein sequence ID" value="MBK5931724.1"/>
    <property type="molecule type" value="Genomic_DNA"/>
</dbReference>
<sequence length="171" mass="19259">MARILGLLLLLAVVTYGLWPYYSLFRIHSALQEPSAEALAPHVDLAAIQTHYKTRINRSVKGFLPPTASQDQTEADQVIGWLADNLKRLGNAALEQAITLDWVRASLLEASRRADAENLDAKDGRFIGAVDFAFFESWDRFVVRFGEIGEHPTFVILRFEEGEWRITDITG</sequence>